<evidence type="ECO:0000256" key="1">
    <source>
        <dbReference type="SAM" id="Coils"/>
    </source>
</evidence>
<dbReference type="Pfam" id="PF01548">
    <property type="entry name" value="DEDD_Tnp_IS110"/>
    <property type="match status" value="1"/>
</dbReference>
<dbReference type="RefSeq" id="WP_090169559.1">
    <property type="nucleotide sequence ID" value="NZ_FOFB01000015.1"/>
</dbReference>
<organism evidence="4 5">
    <name type="scientific">Neolewinella agarilytica</name>
    <dbReference type="NCBI Taxonomy" id="478744"/>
    <lineage>
        <taxon>Bacteria</taxon>
        <taxon>Pseudomonadati</taxon>
        <taxon>Bacteroidota</taxon>
        <taxon>Saprospiria</taxon>
        <taxon>Saprospirales</taxon>
        <taxon>Lewinellaceae</taxon>
        <taxon>Neolewinella</taxon>
    </lineage>
</organism>
<accession>A0A1H9IJB9</accession>
<sequence length="359" mass="40435">MTNSNIIAYCVGVDISSESFDACLQKVYDNRTLEMVATKQFKNTLTGSKAFAEWLSTKGALKELVHVGMEATGRYYEPLAYFLFEQGYTLSVILANKIKYFARSLNEFSKTDAIDAKIIASYVSRHVPIAWAPMSPLMRQLRELSREREALTKTCTMSKNRLKALRAGHKPLKVTIKRLEKQVRFLQKQIKEIELEMDLLREQDKTLGERYELLVSIPYIGKITAYVIMAETDCFHLFENRNQLIKYAGLDIIQNQSGTSVNGTSRISKRGNAHLRSAPYPGLGSISRGKSVFAKTYTKAIEKGMEKKQARTAVIRQLLRVAFGVVKSGQPYQAEIHRSRTTKKIGELEGSPTVTGLAS</sequence>
<keyword evidence="5" id="KW-1185">Reference proteome</keyword>
<dbReference type="InterPro" id="IPR003346">
    <property type="entry name" value="Transposase_20"/>
</dbReference>
<dbReference type="Proteomes" id="UP000199021">
    <property type="component" value="Unassembled WGS sequence"/>
</dbReference>
<name>A0A1H9IJB9_9BACT</name>
<dbReference type="STRING" id="478744.SAMN05444359_11518"/>
<feature type="domain" description="Transposase IS110-like N-terminal" evidence="2">
    <location>
        <begin position="11"/>
        <end position="165"/>
    </location>
</feature>
<dbReference type="InParanoid" id="A0A1H9IJB9"/>
<dbReference type="EMBL" id="FOFB01000015">
    <property type="protein sequence ID" value="SEQ74485.1"/>
    <property type="molecule type" value="Genomic_DNA"/>
</dbReference>
<evidence type="ECO:0000313" key="5">
    <source>
        <dbReference type="Proteomes" id="UP000199021"/>
    </source>
</evidence>
<dbReference type="PANTHER" id="PTHR33055">
    <property type="entry name" value="TRANSPOSASE FOR INSERTION SEQUENCE ELEMENT IS1111A"/>
    <property type="match status" value="1"/>
</dbReference>
<dbReference type="GO" id="GO:0006313">
    <property type="term" value="P:DNA transposition"/>
    <property type="evidence" value="ECO:0007669"/>
    <property type="project" value="InterPro"/>
</dbReference>
<feature type="coiled-coil region" evidence="1">
    <location>
        <begin position="141"/>
        <end position="210"/>
    </location>
</feature>
<dbReference type="AlphaFoldDB" id="A0A1H9IJB9"/>
<dbReference type="InterPro" id="IPR047650">
    <property type="entry name" value="Transpos_IS110"/>
</dbReference>
<keyword evidence="1" id="KW-0175">Coiled coil</keyword>
<dbReference type="OrthoDB" id="964423at2"/>
<protein>
    <submittedName>
        <fullName evidence="4">Transposase</fullName>
    </submittedName>
</protein>
<evidence type="ECO:0000313" key="4">
    <source>
        <dbReference type="EMBL" id="SEQ74485.1"/>
    </source>
</evidence>
<evidence type="ECO:0000259" key="2">
    <source>
        <dbReference type="Pfam" id="PF01548"/>
    </source>
</evidence>
<dbReference type="InterPro" id="IPR002525">
    <property type="entry name" value="Transp_IS110-like_N"/>
</dbReference>
<dbReference type="PANTHER" id="PTHR33055:SF3">
    <property type="entry name" value="PUTATIVE TRANSPOSASE FOR IS117-RELATED"/>
    <property type="match status" value="1"/>
</dbReference>
<proteinExistence type="predicted"/>
<dbReference type="NCBIfam" id="NF033542">
    <property type="entry name" value="transpos_IS110"/>
    <property type="match status" value="1"/>
</dbReference>
<dbReference type="GO" id="GO:0004803">
    <property type="term" value="F:transposase activity"/>
    <property type="evidence" value="ECO:0007669"/>
    <property type="project" value="InterPro"/>
</dbReference>
<reference evidence="5" key="1">
    <citation type="submission" date="2016-10" db="EMBL/GenBank/DDBJ databases">
        <authorList>
            <person name="Varghese N."/>
            <person name="Submissions S."/>
        </authorList>
    </citation>
    <scope>NUCLEOTIDE SEQUENCE [LARGE SCALE GENOMIC DNA]</scope>
    <source>
        <strain evidence="5">DSM 24740</strain>
    </source>
</reference>
<dbReference type="Pfam" id="PF02371">
    <property type="entry name" value="Transposase_20"/>
    <property type="match status" value="1"/>
</dbReference>
<dbReference type="GO" id="GO:0003677">
    <property type="term" value="F:DNA binding"/>
    <property type="evidence" value="ECO:0007669"/>
    <property type="project" value="InterPro"/>
</dbReference>
<gene>
    <name evidence="4" type="ORF">SAMN05444359_11518</name>
</gene>
<evidence type="ECO:0000259" key="3">
    <source>
        <dbReference type="Pfam" id="PF02371"/>
    </source>
</evidence>
<feature type="domain" description="Transposase IS116/IS110/IS902 C-terminal" evidence="3">
    <location>
        <begin position="212"/>
        <end position="295"/>
    </location>
</feature>